<dbReference type="WBParaSite" id="maker-unitig_30176-snap-gene-0.2-mRNA-1">
    <property type="protein sequence ID" value="maker-unitig_30176-snap-gene-0.2-mRNA-1"/>
    <property type="gene ID" value="maker-unitig_30176-snap-gene-0.2"/>
</dbReference>
<dbReference type="Proteomes" id="UP000095280">
    <property type="component" value="Unplaced"/>
</dbReference>
<evidence type="ECO:0000313" key="2">
    <source>
        <dbReference type="Proteomes" id="UP000095280"/>
    </source>
</evidence>
<protein>
    <submittedName>
        <fullName evidence="3">J domain-containing protein</fullName>
    </submittedName>
</protein>
<keyword evidence="2" id="KW-1185">Reference proteome</keyword>
<accession>A0A1I8FDA2</accession>
<feature type="region of interest" description="Disordered" evidence="1">
    <location>
        <begin position="369"/>
        <end position="395"/>
    </location>
</feature>
<evidence type="ECO:0000256" key="1">
    <source>
        <dbReference type="SAM" id="MobiDB-lite"/>
    </source>
</evidence>
<feature type="region of interest" description="Disordered" evidence="1">
    <location>
        <begin position="85"/>
        <end position="128"/>
    </location>
</feature>
<organism evidence="2 3">
    <name type="scientific">Macrostomum lignano</name>
    <dbReference type="NCBI Taxonomy" id="282301"/>
    <lineage>
        <taxon>Eukaryota</taxon>
        <taxon>Metazoa</taxon>
        <taxon>Spiralia</taxon>
        <taxon>Lophotrochozoa</taxon>
        <taxon>Platyhelminthes</taxon>
        <taxon>Rhabditophora</taxon>
        <taxon>Macrostomorpha</taxon>
        <taxon>Macrostomida</taxon>
        <taxon>Macrostomidae</taxon>
        <taxon>Macrostomum</taxon>
    </lineage>
</organism>
<proteinExistence type="predicted"/>
<sequence length="493" mass="52409">SVHVVGVAENATTYELATTSEYDSGNLTEAAGPAAPLGLDRRPAHCWRDPASVLACCSAGSVRASRPEWALAAGASGTIESLAGQKTTPSICPTRQHPQPPEVGPGVSSSNRLRSALSGSHSQPDGVSGDLRVQQLAAPDPAYQTLSVADGADTGARRHRDGRPAQSGGRFVECGQFEADPATAGGTAAEPACMPASPDGGQSHVPAIYQLSFDDNLAVTAEYVRHQQGADHPKYHRGTGGLCRSNGLLLCSSPVRSPATPDYCITVLDSLASCLPTAQLTERPRRRLHRRPLTTFSTAPDVSRFWQPTAGRRRQQKVTQLTSRVDVNDGALVYPQHRVELGPEIRRERGVGGTRVQLKVDLQPLVQLPAPPHSAASMSTPAGRQLPGRGGAGRCNSPHCPVSRWPLASSLVATGESPQPEEAASRINLAVEDSIEMSEMKAGQQRRRFVERTAGARLPCGADHQVGELRRPEVEAARPVLNAWISPRCCRDL</sequence>
<reference evidence="3" key="1">
    <citation type="submission" date="2016-11" db="UniProtKB">
        <authorList>
            <consortium name="WormBaseParasite"/>
        </authorList>
    </citation>
    <scope>IDENTIFICATION</scope>
</reference>
<feature type="compositionally biased region" description="Polar residues" evidence="1">
    <location>
        <begin position="107"/>
        <end position="125"/>
    </location>
</feature>
<name>A0A1I8FDA2_9PLAT</name>
<evidence type="ECO:0000313" key="3">
    <source>
        <dbReference type="WBParaSite" id="maker-unitig_30176-snap-gene-0.2-mRNA-1"/>
    </source>
</evidence>
<dbReference type="AlphaFoldDB" id="A0A1I8FDA2"/>
<feature type="compositionally biased region" description="Polar residues" evidence="1">
    <location>
        <begin position="85"/>
        <end position="97"/>
    </location>
</feature>